<accession>A0A161VZR0</accession>
<dbReference type="AlphaFoldDB" id="A0A161ZTP8"/>
<dbReference type="InterPro" id="IPR053145">
    <property type="entry name" value="AB_hydrolase_Est10"/>
</dbReference>
<feature type="domain" description="Serine aminopeptidase S33" evidence="1">
    <location>
        <begin position="54"/>
        <end position="271"/>
    </location>
</feature>
<dbReference type="RefSeq" id="WP_063387799.1">
    <property type="nucleotide sequence ID" value="NZ_CP017703.1"/>
</dbReference>
<evidence type="ECO:0000259" key="1">
    <source>
        <dbReference type="Pfam" id="PF12146"/>
    </source>
</evidence>
<evidence type="ECO:0000313" key="2">
    <source>
        <dbReference type="EMBL" id="ASS91340.1"/>
    </source>
</evidence>
<dbReference type="InterPro" id="IPR022742">
    <property type="entry name" value="Hydrolase_4"/>
</dbReference>
<evidence type="ECO:0000313" key="5">
    <source>
        <dbReference type="Proteomes" id="UP000214606"/>
    </source>
</evidence>
<dbReference type="PANTHER" id="PTHR43265:SF1">
    <property type="entry name" value="ESTERASE ESTD"/>
    <property type="match status" value="1"/>
</dbReference>
<dbReference type="PANTHER" id="PTHR43265">
    <property type="entry name" value="ESTERASE ESTD"/>
    <property type="match status" value="1"/>
</dbReference>
<dbReference type="SUPFAM" id="SSF53474">
    <property type="entry name" value="alpha/beta-Hydrolases"/>
    <property type="match status" value="1"/>
</dbReference>
<protein>
    <submittedName>
        <fullName evidence="2 3">Hydrolase</fullName>
    </submittedName>
</protein>
<gene>
    <name evidence="2" type="ORF">AP3564_14945</name>
    <name evidence="3" type="ORF">AZI98_08205</name>
</gene>
<dbReference type="EMBL" id="LWBR01000020">
    <property type="protein sequence ID" value="KZN96547.1"/>
    <property type="molecule type" value="Genomic_DNA"/>
</dbReference>
<reference evidence="2 5" key="2">
    <citation type="submission" date="2016-10" db="EMBL/GenBank/DDBJ databases">
        <title>The whole genome sequencing and assembly of Aeribacillus pallidus KCTC3564 strain.</title>
        <authorList>
            <person name="Lee Y.-J."/>
            <person name="Park M.-K."/>
            <person name="Yi H."/>
            <person name="Bahn Y.-S."/>
            <person name="Kim J.F."/>
            <person name="Lee D.-W."/>
        </authorList>
    </citation>
    <scope>NUCLEOTIDE SEQUENCE [LARGE SCALE GENOMIC DNA]</scope>
    <source>
        <strain evidence="2 5">KCTC3564</strain>
    </source>
</reference>
<dbReference type="GO" id="GO:0052689">
    <property type="term" value="F:carboxylic ester hydrolase activity"/>
    <property type="evidence" value="ECO:0007669"/>
    <property type="project" value="TreeGrafter"/>
</dbReference>
<organism evidence="3 4">
    <name type="scientific">Aeribacillus pallidus</name>
    <dbReference type="NCBI Taxonomy" id="33936"/>
    <lineage>
        <taxon>Bacteria</taxon>
        <taxon>Bacillati</taxon>
        <taxon>Bacillota</taxon>
        <taxon>Bacilli</taxon>
        <taxon>Bacillales</taxon>
        <taxon>Bacillaceae</taxon>
        <taxon>Aeribacillus</taxon>
    </lineage>
</organism>
<evidence type="ECO:0000313" key="3">
    <source>
        <dbReference type="EMBL" id="KZN96547.1"/>
    </source>
</evidence>
<dbReference type="STRING" id="33936.AZI98_08205"/>
<dbReference type="EMBL" id="CP017703">
    <property type="protein sequence ID" value="ASS91340.1"/>
    <property type="molecule type" value="Genomic_DNA"/>
</dbReference>
<evidence type="ECO:0000313" key="4">
    <source>
        <dbReference type="Proteomes" id="UP000076476"/>
    </source>
</evidence>
<reference evidence="3 4" key="1">
    <citation type="submission" date="2016-04" db="EMBL/GenBank/DDBJ databases">
        <title>Draft genome sequence of Aeribacillus pallidus 8m3 from petroleum reservoir.</title>
        <authorList>
            <person name="Poltaraus A.B."/>
            <person name="Nazina T.N."/>
            <person name="Tourova T.P."/>
            <person name="Malakho S.M."/>
            <person name="Korshunova A.V."/>
            <person name="Sokolova D.S."/>
        </authorList>
    </citation>
    <scope>NUCLEOTIDE SEQUENCE [LARGE SCALE GENOMIC DNA]</scope>
    <source>
        <strain evidence="3 4">8m3</strain>
    </source>
</reference>
<accession>A0A161ZTP8</accession>
<dbReference type="Proteomes" id="UP000214606">
    <property type="component" value="Chromosome"/>
</dbReference>
<name>A0A161ZTP8_9BACI</name>
<proteinExistence type="predicted"/>
<dbReference type="Pfam" id="PF12146">
    <property type="entry name" value="Hydrolase_4"/>
    <property type="match status" value="1"/>
</dbReference>
<dbReference type="Gene3D" id="3.40.50.1820">
    <property type="entry name" value="alpha/beta hydrolase"/>
    <property type="match status" value="1"/>
</dbReference>
<sequence length="318" mass="36243">MIEQFISFQSCGYELKGTLSVLQNSQKKPAILILSGSGPLNRDGNDAKGKFQLNIYKQLASFLTSLGFIVLRYDKRGVGESGGDYLSAGMWDFVRDAASAVQFLKQHPLVDENRIIALGHSEGTTLAVALNTLEKMDGLILLSGAGERLEEALTRQRKLVYEALNNVTGLKGKMIRMFNIEQKNEKKANALFEKIMQSDQDVIKVGFQKINAKWFREHLQYDVLEDLKKIECPVLAITGDKDVQADPEKLNRLPAIVKGELEYYMIQNMDHLLKKQEDEINMLKMKKNYIKNADQPLHEELCDHLQKWLNKRYNEVFS</sequence>
<keyword evidence="3" id="KW-0378">Hydrolase</keyword>
<dbReference type="Proteomes" id="UP000076476">
    <property type="component" value="Unassembled WGS sequence"/>
</dbReference>
<dbReference type="InterPro" id="IPR029058">
    <property type="entry name" value="AB_hydrolase_fold"/>
</dbReference>
<dbReference type="OrthoDB" id="9809549at2"/>
<dbReference type="KEGG" id="apak:AP3564_14945"/>
<keyword evidence="4" id="KW-1185">Reference proteome</keyword>